<organism evidence="4 5">
    <name type="scientific">Natrinema saccharevitans</name>
    <dbReference type="NCBI Taxonomy" id="301967"/>
    <lineage>
        <taxon>Archaea</taxon>
        <taxon>Methanobacteriati</taxon>
        <taxon>Methanobacteriota</taxon>
        <taxon>Stenosarchaea group</taxon>
        <taxon>Halobacteria</taxon>
        <taxon>Halobacteriales</taxon>
        <taxon>Natrialbaceae</taxon>
        <taxon>Natrinema</taxon>
    </lineage>
</organism>
<reference evidence="5" key="1">
    <citation type="submission" date="2016-04" db="EMBL/GenBank/DDBJ databases">
        <authorList>
            <person name="Chen S.-C."/>
            <person name="Lai M.-C."/>
        </authorList>
    </citation>
    <scope>NUCLEOTIDE SEQUENCE [LARGE SCALE GENOMIC DNA]</scope>
    <source>
        <strain evidence="5">AB14</strain>
    </source>
</reference>
<evidence type="ECO:0000313" key="5">
    <source>
        <dbReference type="Proteomes" id="UP000189370"/>
    </source>
</evidence>
<dbReference type="STRING" id="301967.A6E15_16930"/>
<dbReference type="Proteomes" id="UP000189370">
    <property type="component" value="Unassembled WGS sequence"/>
</dbReference>
<dbReference type="OrthoDB" id="198277at2157"/>
<dbReference type="RefSeq" id="WP_076148049.1">
    <property type="nucleotide sequence ID" value="NZ_LWLN01000001.1"/>
</dbReference>
<gene>
    <name evidence="4" type="ORF">A6E15_16930</name>
</gene>
<dbReference type="Gene3D" id="2.60.40.790">
    <property type="match status" value="1"/>
</dbReference>
<dbReference type="PANTHER" id="PTHR11527">
    <property type="entry name" value="HEAT-SHOCK PROTEIN 20 FAMILY MEMBER"/>
    <property type="match status" value="1"/>
</dbReference>
<protein>
    <submittedName>
        <fullName evidence="4">Heat-shock protein Hsp20</fullName>
    </submittedName>
</protein>
<dbReference type="InterPro" id="IPR008978">
    <property type="entry name" value="HSP20-like_chaperone"/>
</dbReference>
<dbReference type="Pfam" id="PF00011">
    <property type="entry name" value="HSP20"/>
    <property type="match status" value="1"/>
</dbReference>
<dbReference type="AlphaFoldDB" id="A0A1S8B0S7"/>
<evidence type="ECO:0000259" key="3">
    <source>
        <dbReference type="PROSITE" id="PS01031"/>
    </source>
</evidence>
<comment type="similarity">
    <text evidence="1 2">Belongs to the small heat shock protein (HSP20) family.</text>
</comment>
<proteinExistence type="inferred from homology"/>
<name>A0A1S8B0S7_9EURY</name>
<feature type="domain" description="SHSP" evidence="3">
    <location>
        <begin position="28"/>
        <end position="139"/>
    </location>
</feature>
<evidence type="ECO:0000313" key="4">
    <source>
        <dbReference type="EMBL" id="OLZ42542.1"/>
    </source>
</evidence>
<dbReference type="EMBL" id="LWLN01000001">
    <property type="protein sequence ID" value="OLZ42542.1"/>
    <property type="molecule type" value="Genomic_DNA"/>
</dbReference>
<dbReference type="InterPro" id="IPR002068">
    <property type="entry name" value="A-crystallin/Hsp20_dom"/>
</dbReference>
<evidence type="ECO:0000256" key="2">
    <source>
        <dbReference type="RuleBase" id="RU003616"/>
    </source>
</evidence>
<evidence type="ECO:0000256" key="1">
    <source>
        <dbReference type="PROSITE-ProRule" id="PRU00285"/>
    </source>
</evidence>
<dbReference type="SUPFAM" id="SSF49764">
    <property type="entry name" value="HSP20-like chaperones"/>
    <property type="match status" value="1"/>
</dbReference>
<accession>A0A1S8B0S7</accession>
<dbReference type="PROSITE" id="PS01031">
    <property type="entry name" value="SHSP"/>
    <property type="match status" value="1"/>
</dbReference>
<keyword evidence="5" id="KW-1185">Reference proteome</keyword>
<dbReference type="CDD" id="cd06464">
    <property type="entry name" value="ACD_sHsps-like"/>
    <property type="match status" value="1"/>
</dbReference>
<sequence>MRRNPFDEIEEMLDRVSSQVEEGMTAGGLQVPGSVPVDVADTGEEFVVTADLPGYETDDIELTLADGTLRLEAARTDESEYAESRYVRRERTETTANRRIRLPEPVDEEAVAAGFENGVLTVHLPKVSDGEDSKRIDIE</sequence>
<comment type="caution">
    <text evidence="4">The sequence shown here is derived from an EMBL/GenBank/DDBJ whole genome shotgun (WGS) entry which is preliminary data.</text>
</comment>
<dbReference type="InterPro" id="IPR031107">
    <property type="entry name" value="Small_HSP"/>
</dbReference>